<evidence type="ECO:0000313" key="2">
    <source>
        <dbReference type="EMBL" id="GAG47531.1"/>
    </source>
</evidence>
<feature type="region of interest" description="Disordered" evidence="1">
    <location>
        <begin position="1"/>
        <end position="31"/>
    </location>
</feature>
<dbReference type="EMBL" id="BARS01054302">
    <property type="protein sequence ID" value="GAG47531.1"/>
    <property type="molecule type" value="Genomic_DNA"/>
</dbReference>
<feature type="region of interest" description="Disordered" evidence="1">
    <location>
        <begin position="168"/>
        <end position="188"/>
    </location>
</feature>
<proteinExistence type="predicted"/>
<reference evidence="2" key="1">
    <citation type="journal article" date="2014" name="Front. Microbiol.">
        <title>High frequency of phylogenetically diverse reductive dehalogenase-homologous genes in deep subseafloor sedimentary metagenomes.</title>
        <authorList>
            <person name="Kawai M."/>
            <person name="Futagami T."/>
            <person name="Toyoda A."/>
            <person name="Takaki Y."/>
            <person name="Nishi S."/>
            <person name="Hori S."/>
            <person name="Arai W."/>
            <person name="Tsubouchi T."/>
            <person name="Morono Y."/>
            <person name="Uchiyama I."/>
            <person name="Ito T."/>
            <person name="Fujiyama A."/>
            <person name="Inagaki F."/>
            <person name="Takami H."/>
        </authorList>
    </citation>
    <scope>NUCLEOTIDE SEQUENCE</scope>
    <source>
        <strain evidence="2">Expedition CK06-06</strain>
    </source>
</reference>
<name>X0ZGR1_9ZZZZ</name>
<gene>
    <name evidence="2" type="ORF">S01H1_80416</name>
</gene>
<accession>X0ZGR1</accession>
<comment type="caution">
    <text evidence="2">The sequence shown here is derived from an EMBL/GenBank/DDBJ whole genome shotgun (WGS) entry which is preliminary data.</text>
</comment>
<feature type="non-terminal residue" evidence="2">
    <location>
        <position position="204"/>
    </location>
</feature>
<protein>
    <submittedName>
        <fullName evidence="2">Uncharacterized protein</fullName>
    </submittedName>
</protein>
<evidence type="ECO:0000256" key="1">
    <source>
        <dbReference type="SAM" id="MobiDB-lite"/>
    </source>
</evidence>
<dbReference type="AlphaFoldDB" id="X0ZGR1"/>
<sequence>MADTIVAPSSDEAEQYPSPVRGKGGPIPTPARLTGDARALWDLAFEDALQVECQTAVDPRQCAIQVAWKAVKEKYGEISEDFVARDIDEPVIAPIAFQRRREFSRQRREKLAGEGKALPWGGFPIENCGDVKNAVQAIGRAKDRSKTIAHITGRAKSLGCSHLLPKKWRGGNQGASEKSMASEEDTAMTDEKLALAARGAGIDP</sequence>
<organism evidence="2">
    <name type="scientific">marine sediment metagenome</name>
    <dbReference type="NCBI Taxonomy" id="412755"/>
    <lineage>
        <taxon>unclassified sequences</taxon>
        <taxon>metagenomes</taxon>
        <taxon>ecological metagenomes</taxon>
    </lineage>
</organism>